<comment type="caution">
    <text evidence="3">The sequence shown here is derived from an EMBL/GenBank/DDBJ whole genome shotgun (WGS) entry which is preliminary data.</text>
</comment>
<keyword evidence="2" id="KW-1133">Transmembrane helix</keyword>
<dbReference type="AlphaFoldDB" id="A0A939QFS8"/>
<dbReference type="InterPro" id="IPR014229">
    <property type="entry name" value="Spore_YtfJ"/>
</dbReference>
<evidence type="ECO:0008006" key="5">
    <source>
        <dbReference type="Google" id="ProtNLM"/>
    </source>
</evidence>
<accession>A0A939QFS8</accession>
<dbReference type="RefSeq" id="WP_208238746.1">
    <property type="nucleotide sequence ID" value="NZ_BAAAQU010000002.1"/>
</dbReference>
<name>A0A939QFS8_9MICO</name>
<keyword evidence="2" id="KW-0472">Membrane</keyword>
<evidence type="ECO:0000313" key="4">
    <source>
        <dbReference type="Proteomes" id="UP000668403"/>
    </source>
</evidence>
<evidence type="ECO:0000313" key="3">
    <source>
        <dbReference type="EMBL" id="MBO2990055.1"/>
    </source>
</evidence>
<proteinExistence type="predicted"/>
<keyword evidence="2" id="KW-0812">Transmembrane</keyword>
<dbReference type="EMBL" id="JAGFBF010000005">
    <property type="protein sequence ID" value="MBO2990055.1"/>
    <property type="molecule type" value="Genomic_DNA"/>
</dbReference>
<keyword evidence="4" id="KW-1185">Reference proteome</keyword>
<protein>
    <recommendedName>
        <fullName evidence="5">Sporulation protein</fullName>
    </recommendedName>
</protein>
<evidence type="ECO:0000256" key="2">
    <source>
        <dbReference type="SAM" id="Phobius"/>
    </source>
</evidence>
<feature type="compositionally biased region" description="Gly residues" evidence="1">
    <location>
        <begin position="56"/>
        <end position="65"/>
    </location>
</feature>
<feature type="transmembrane region" description="Helical" evidence="2">
    <location>
        <begin position="86"/>
        <end position="105"/>
    </location>
</feature>
<dbReference type="Pfam" id="PF09579">
    <property type="entry name" value="Spore_YtfJ"/>
    <property type="match status" value="1"/>
</dbReference>
<feature type="region of interest" description="Disordered" evidence="1">
    <location>
        <begin position="46"/>
        <end position="65"/>
    </location>
</feature>
<sequence>MANLTQQIADTVSTVGVSSAYGDPVDVDGTTIVPVAATWYGFGGGEGDAGNDSGKGEGAGGGGGGASVPVGAYVTRDGRTRFEPNTIALLAVGIPFVWVTGRAIGRILRGLRGKR</sequence>
<evidence type="ECO:0000256" key="1">
    <source>
        <dbReference type="SAM" id="MobiDB-lite"/>
    </source>
</evidence>
<reference evidence="3" key="1">
    <citation type="submission" date="2021-03" db="EMBL/GenBank/DDBJ databases">
        <title>Leucobacter chromiisoli sp. nov., isolated from chromium-containing soil of chemical plant.</title>
        <authorList>
            <person name="Xu Z."/>
        </authorList>
    </citation>
    <scope>NUCLEOTIDE SEQUENCE</scope>
    <source>
        <strain evidence="3">K 70/01</strain>
    </source>
</reference>
<gene>
    <name evidence="3" type="ORF">J4H85_08635</name>
</gene>
<organism evidence="3 4">
    <name type="scientific">Leucobacter tardus</name>
    <dbReference type="NCBI Taxonomy" id="501483"/>
    <lineage>
        <taxon>Bacteria</taxon>
        <taxon>Bacillati</taxon>
        <taxon>Actinomycetota</taxon>
        <taxon>Actinomycetes</taxon>
        <taxon>Micrococcales</taxon>
        <taxon>Microbacteriaceae</taxon>
        <taxon>Leucobacter</taxon>
    </lineage>
</organism>
<dbReference type="Proteomes" id="UP000668403">
    <property type="component" value="Unassembled WGS sequence"/>
</dbReference>